<reference evidence="3" key="1">
    <citation type="submission" date="2022-12" db="EMBL/GenBank/DDBJ databases">
        <authorList>
            <person name="Petersen C."/>
        </authorList>
    </citation>
    <scope>NUCLEOTIDE SEQUENCE</scope>
    <source>
        <strain evidence="3">IBT 17660</strain>
    </source>
</reference>
<evidence type="ECO:0008006" key="5">
    <source>
        <dbReference type="Google" id="ProtNLM"/>
    </source>
</evidence>
<evidence type="ECO:0000313" key="4">
    <source>
        <dbReference type="Proteomes" id="UP001147760"/>
    </source>
</evidence>
<comment type="caution">
    <text evidence="3">The sequence shown here is derived from an EMBL/GenBank/DDBJ whole genome shotgun (WGS) entry which is preliminary data.</text>
</comment>
<accession>A0A9X0BPV7</accession>
<proteinExistence type="predicted"/>
<protein>
    <recommendedName>
        <fullName evidence="5">GPI anchored protein</fullName>
    </recommendedName>
</protein>
<evidence type="ECO:0000256" key="1">
    <source>
        <dbReference type="SAM" id="Phobius"/>
    </source>
</evidence>
<dbReference type="Proteomes" id="UP001147760">
    <property type="component" value="Unassembled WGS sequence"/>
</dbReference>
<reference evidence="3" key="2">
    <citation type="journal article" date="2023" name="IMA Fungus">
        <title>Comparative genomic study of the Penicillium genus elucidates a diverse pangenome and 15 lateral gene transfer events.</title>
        <authorList>
            <person name="Petersen C."/>
            <person name="Sorensen T."/>
            <person name="Nielsen M.R."/>
            <person name="Sondergaard T.E."/>
            <person name="Sorensen J.L."/>
            <person name="Fitzpatrick D.A."/>
            <person name="Frisvad J.C."/>
            <person name="Nielsen K.L."/>
        </authorList>
    </citation>
    <scope>NUCLEOTIDE SEQUENCE</scope>
    <source>
        <strain evidence="3">IBT 17660</strain>
    </source>
</reference>
<feature type="transmembrane region" description="Helical" evidence="1">
    <location>
        <begin position="302"/>
        <end position="323"/>
    </location>
</feature>
<keyword evidence="1" id="KW-0472">Membrane</keyword>
<sequence>MLSPLPSLTALALSLLLANIASSTSTEDSPQLFTNMTLNTDDIFSLFDTPLNTRDLQCRAGYSQCAYNSRRCCPTSGKCCGNGYCADAGETCCTGGGTCRVGYKCCAGSTGCAPSDGQCCTGGYYCPAGKMCRIYNGRKVCCPLTGCSGEYDGVGSGTLTGSDITSTSTETETATTTYVDVDWDYYYTTIYWTYWFYYWTSYAPYTVRTVTSTTTTTRTVFSVFASNSAEATSSLRERSSSYSFSTPYEATSLASSSDPVTLRTGASAPSATSSLDSTYGIIAGAGPLNGEGSTGSAASVSIIGNGIGILAAVLAVAIGGLAFGL</sequence>
<dbReference type="OrthoDB" id="4777991at2759"/>
<keyword evidence="1" id="KW-1133">Transmembrane helix</keyword>
<keyword evidence="1" id="KW-0812">Transmembrane</keyword>
<organism evidence="3 4">
    <name type="scientific">Penicillium desertorum</name>
    <dbReference type="NCBI Taxonomy" id="1303715"/>
    <lineage>
        <taxon>Eukaryota</taxon>
        <taxon>Fungi</taxon>
        <taxon>Dikarya</taxon>
        <taxon>Ascomycota</taxon>
        <taxon>Pezizomycotina</taxon>
        <taxon>Eurotiomycetes</taxon>
        <taxon>Eurotiomycetidae</taxon>
        <taxon>Eurotiales</taxon>
        <taxon>Aspergillaceae</taxon>
        <taxon>Penicillium</taxon>
    </lineage>
</organism>
<feature type="signal peptide" evidence="2">
    <location>
        <begin position="1"/>
        <end position="23"/>
    </location>
</feature>
<evidence type="ECO:0000313" key="3">
    <source>
        <dbReference type="EMBL" id="KAJ5477876.1"/>
    </source>
</evidence>
<feature type="chain" id="PRO_5040939915" description="GPI anchored protein" evidence="2">
    <location>
        <begin position="24"/>
        <end position="325"/>
    </location>
</feature>
<evidence type="ECO:0000256" key="2">
    <source>
        <dbReference type="SAM" id="SignalP"/>
    </source>
</evidence>
<name>A0A9X0BPV7_9EURO</name>
<gene>
    <name evidence="3" type="ORF">N7530_003385</name>
</gene>
<dbReference type="AlphaFoldDB" id="A0A9X0BPV7"/>
<keyword evidence="2" id="KW-0732">Signal</keyword>
<keyword evidence="4" id="KW-1185">Reference proteome</keyword>
<dbReference type="EMBL" id="JAPWDO010000003">
    <property type="protein sequence ID" value="KAJ5477876.1"/>
    <property type="molecule type" value="Genomic_DNA"/>
</dbReference>